<dbReference type="EMBL" id="JAHXCT010000004">
    <property type="protein sequence ID" value="MBW4769450.1"/>
    <property type="molecule type" value="Genomic_DNA"/>
</dbReference>
<reference evidence="2 3" key="1">
    <citation type="submission" date="2021-07" db="EMBL/GenBank/DDBJ databases">
        <title>Genomic diversity and antimicrobial resistance of Prevotella spp. isolated from chronic lung disease airways.</title>
        <authorList>
            <person name="Webb K.A."/>
            <person name="Olagoke O.S."/>
            <person name="Baird T."/>
            <person name="Neill J."/>
            <person name="Pham A."/>
            <person name="Wells T.J."/>
            <person name="Ramsay K.A."/>
            <person name="Bell S.C."/>
            <person name="Sarovich D.S."/>
            <person name="Price E.P."/>
        </authorList>
    </citation>
    <scope>NUCLEOTIDE SEQUENCE [LARGE SCALE GENOMIC DNA]</scope>
    <source>
        <strain evidence="2 3">SCHI0011.S.12</strain>
    </source>
</reference>
<keyword evidence="3" id="KW-1185">Reference proteome</keyword>
<dbReference type="RefSeq" id="WP_219481340.1">
    <property type="nucleotide sequence ID" value="NZ_JAHXCT010000004.1"/>
</dbReference>
<protein>
    <submittedName>
        <fullName evidence="2">Glycosyltransferase family 25 protein</fullName>
    </submittedName>
</protein>
<organism evidence="2 3">
    <name type="scientific">Hoylesella nanceiensis</name>
    <dbReference type="NCBI Taxonomy" id="425941"/>
    <lineage>
        <taxon>Bacteria</taxon>
        <taxon>Pseudomonadati</taxon>
        <taxon>Bacteroidota</taxon>
        <taxon>Bacteroidia</taxon>
        <taxon>Bacteroidales</taxon>
        <taxon>Prevotellaceae</taxon>
        <taxon>Hoylesella</taxon>
    </lineage>
</organism>
<evidence type="ECO:0000313" key="2">
    <source>
        <dbReference type="EMBL" id="MBW4769450.1"/>
    </source>
</evidence>
<comment type="caution">
    <text evidence="2">The sequence shown here is derived from an EMBL/GenBank/DDBJ whole genome shotgun (WGS) entry which is preliminary data.</text>
</comment>
<dbReference type="InterPro" id="IPR002654">
    <property type="entry name" value="Glyco_trans_25"/>
</dbReference>
<evidence type="ECO:0000313" key="3">
    <source>
        <dbReference type="Proteomes" id="UP000788426"/>
    </source>
</evidence>
<dbReference type="Proteomes" id="UP000788426">
    <property type="component" value="Unassembled WGS sequence"/>
</dbReference>
<sequence>MEINLTNKAVFVLHVKKGYEDREQHIKTMLQAMNIPFSWILDGDIADLTPEILDKYFAGDMHKAGATASCAYKHVLAYKEIIAKNLDGALILEDDIQLDPCLFIDIFNKSLTELNSEEQKPSIISYEDTRLRFVPKSKRVGGKVLYPGDRDRMAGAYYINKKGAELIINELEKQAMDIPVDWYHAKLLHENKLKYYWCQPTIATQGSHIGTFKSSISIKDNLWITLKWRFKRFYKKWLYELR</sequence>
<accession>A0ABS6YD01</accession>
<dbReference type="Pfam" id="PF01755">
    <property type="entry name" value="Glyco_transf_25"/>
    <property type="match status" value="1"/>
</dbReference>
<name>A0ABS6YD01_9BACT</name>
<evidence type="ECO:0000259" key="1">
    <source>
        <dbReference type="Pfam" id="PF01755"/>
    </source>
</evidence>
<proteinExistence type="predicted"/>
<feature type="domain" description="Glycosyl transferase family 25" evidence="1">
    <location>
        <begin position="20"/>
        <end position="181"/>
    </location>
</feature>
<gene>
    <name evidence="2" type="ORF">KZO38_06700</name>
</gene>